<accession>A0A0F9DAI5</accession>
<organism evidence="1">
    <name type="scientific">marine sediment metagenome</name>
    <dbReference type="NCBI Taxonomy" id="412755"/>
    <lineage>
        <taxon>unclassified sequences</taxon>
        <taxon>metagenomes</taxon>
        <taxon>ecological metagenomes</taxon>
    </lineage>
</organism>
<sequence length="66" mass="6999">MKDFQNGWSGLKEYAIKVGVATVDDGDDGVAAKIKAVLQGTLPEEEAEVKSETLVSRVAETFGLGE</sequence>
<name>A0A0F9DAI5_9ZZZZ</name>
<dbReference type="AlphaFoldDB" id="A0A0F9DAI5"/>
<proteinExistence type="predicted"/>
<dbReference type="EMBL" id="LAZR01032488">
    <property type="protein sequence ID" value="KKL50741.1"/>
    <property type="molecule type" value="Genomic_DNA"/>
</dbReference>
<gene>
    <name evidence="1" type="ORF">LCGC14_2302430</name>
</gene>
<evidence type="ECO:0000313" key="1">
    <source>
        <dbReference type="EMBL" id="KKL50741.1"/>
    </source>
</evidence>
<comment type="caution">
    <text evidence="1">The sequence shown here is derived from an EMBL/GenBank/DDBJ whole genome shotgun (WGS) entry which is preliminary data.</text>
</comment>
<reference evidence="1" key="1">
    <citation type="journal article" date="2015" name="Nature">
        <title>Complex archaea that bridge the gap between prokaryotes and eukaryotes.</title>
        <authorList>
            <person name="Spang A."/>
            <person name="Saw J.H."/>
            <person name="Jorgensen S.L."/>
            <person name="Zaremba-Niedzwiedzka K."/>
            <person name="Martijn J."/>
            <person name="Lind A.E."/>
            <person name="van Eijk R."/>
            <person name="Schleper C."/>
            <person name="Guy L."/>
            <person name="Ettema T.J."/>
        </authorList>
    </citation>
    <scope>NUCLEOTIDE SEQUENCE</scope>
</reference>
<protein>
    <submittedName>
        <fullName evidence="1">Uncharacterized protein</fullName>
    </submittedName>
</protein>